<feature type="region of interest" description="Disordered" evidence="2">
    <location>
        <begin position="340"/>
        <end position="368"/>
    </location>
</feature>
<dbReference type="EMBL" id="BQNB010010143">
    <property type="protein sequence ID" value="GJS73296.1"/>
    <property type="molecule type" value="Genomic_DNA"/>
</dbReference>
<feature type="region of interest" description="Disordered" evidence="2">
    <location>
        <begin position="153"/>
        <end position="185"/>
    </location>
</feature>
<dbReference type="PROSITE" id="PS50158">
    <property type="entry name" value="ZF_CCHC"/>
    <property type="match status" value="1"/>
</dbReference>
<dbReference type="InterPro" id="IPR001878">
    <property type="entry name" value="Znf_CCHC"/>
</dbReference>
<keyword evidence="1" id="KW-0479">Metal-binding</keyword>
<dbReference type="InterPro" id="IPR036875">
    <property type="entry name" value="Znf_CCHC_sf"/>
</dbReference>
<dbReference type="Gene3D" id="4.10.60.10">
    <property type="entry name" value="Zinc finger, CCHC-type"/>
    <property type="match status" value="1"/>
</dbReference>
<protein>
    <recommendedName>
        <fullName evidence="3">CCHC-type domain-containing protein</fullName>
    </recommendedName>
</protein>
<dbReference type="Pfam" id="PF00098">
    <property type="entry name" value="zf-CCHC"/>
    <property type="match status" value="1"/>
</dbReference>
<comment type="caution">
    <text evidence="4">The sequence shown here is derived from an EMBL/GenBank/DDBJ whole genome shotgun (WGS) entry which is preliminary data.</text>
</comment>
<evidence type="ECO:0000256" key="1">
    <source>
        <dbReference type="PROSITE-ProRule" id="PRU00047"/>
    </source>
</evidence>
<organism evidence="4 5">
    <name type="scientific">Tanacetum coccineum</name>
    <dbReference type="NCBI Taxonomy" id="301880"/>
    <lineage>
        <taxon>Eukaryota</taxon>
        <taxon>Viridiplantae</taxon>
        <taxon>Streptophyta</taxon>
        <taxon>Embryophyta</taxon>
        <taxon>Tracheophyta</taxon>
        <taxon>Spermatophyta</taxon>
        <taxon>Magnoliopsida</taxon>
        <taxon>eudicotyledons</taxon>
        <taxon>Gunneridae</taxon>
        <taxon>Pentapetalae</taxon>
        <taxon>asterids</taxon>
        <taxon>campanulids</taxon>
        <taxon>Asterales</taxon>
        <taxon>Asteraceae</taxon>
        <taxon>Asteroideae</taxon>
        <taxon>Anthemideae</taxon>
        <taxon>Anthemidinae</taxon>
        <taxon>Tanacetum</taxon>
    </lineage>
</organism>
<keyword evidence="5" id="KW-1185">Reference proteome</keyword>
<reference evidence="4" key="2">
    <citation type="submission" date="2022-01" db="EMBL/GenBank/DDBJ databases">
        <authorList>
            <person name="Yamashiro T."/>
            <person name="Shiraishi A."/>
            <person name="Satake H."/>
            <person name="Nakayama K."/>
        </authorList>
    </citation>
    <scope>NUCLEOTIDE SEQUENCE</scope>
</reference>
<evidence type="ECO:0000313" key="4">
    <source>
        <dbReference type="EMBL" id="GJS73296.1"/>
    </source>
</evidence>
<dbReference type="SMART" id="SM00343">
    <property type="entry name" value="ZnF_C2HC"/>
    <property type="match status" value="1"/>
</dbReference>
<gene>
    <name evidence="4" type="ORF">Tco_0706137</name>
</gene>
<proteinExistence type="predicted"/>
<evidence type="ECO:0000313" key="5">
    <source>
        <dbReference type="Proteomes" id="UP001151760"/>
    </source>
</evidence>
<dbReference type="Proteomes" id="UP001151760">
    <property type="component" value="Unassembled WGS sequence"/>
</dbReference>
<keyword evidence="1" id="KW-0863">Zinc-finger</keyword>
<name>A0ABQ4Y7H5_9ASTR</name>
<evidence type="ECO:0000256" key="2">
    <source>
        <dbReference type="SAM" id="MobiDB-lite"/>
    </source>
</evidence>
<accession>A0ABQ4Y7H5</accession>
<dbReference type="SUPFAM" id="SSF57756">
    <property type="entry name" value="Retrovirus zinc finger-like domains"/>
    <property type="match status" value="1"/>
</dbReference>
<feature type="compositionally biased region" description="Low complexity" evidence="2">
    <location>
        <begin position="171"/>
        <end position="183"/>
    </location>
</feature>
<sequence>MTTTTTPVTNAQLKALIDQGIVDALAARDADRSMNGDDSYNSGMGVRRTERVARECTYPYFMKYQPLNFKGTEGVVELTQWFDKMETVFHLKKKTTDKYCPRGEIKKLKVEMWNLKVKGTDVIGYNQRFQELALMCVRMFPEESDKVEKYVGGLPDMIHGSTENKRKQDENNNQAQQQPPKKQGVAIAYTAETGERKDDDEASYMKIASETSAAQTTINNGEVPHTTAIIKIQTPNFEERSIMYMGYGDGAFTLKTEQTKFKLLNKARNANMFADGPCPRNNLRRFIGMDDAKEIWEAIKTSNSIRKSKRVRVDGKAPVGFDKKKLECFNCHNTGHFSRECTAKGTHDGKKKRDSFYQHQEAGKQEKN</sequence>
<feature type="domain" description="CCHC-type" evidence="3">
    <location>
        <begin position="328"/>
        <end position="341"/>
    </location>
</feature>
<keyword evidence="1" id="KW-0862">Zinc</keyword>
<reference evidence="4" key="1">
    <citation type="journal article" date="2022" name="Int. J. Mol. Sci.">
        <title>Draft Genome of Tanacetum Coccineum: Genomic Comparison of Closely Related Tanacetum-Family Plants.</title>
        <authorList>
            <person name="Yamashiro T."/>
            <person name="Shiraishi A."/>
            <person name="Nakayama K."/>
            <person name="Satake H."/>
        </authorList>
    </citation>
    <scope>NUCLEOTIDE SEQUENCE</scope>
</reference>
<evidence type="ECO:0000259" key="3">
    <source>
        <dbReference type="PROSITE" id="PS50158"/>
    </source>
</evidence>